<dbReference type="AlphaFoldDB" id="A0A9X2ZYW3"/>
<dbReference type="RefSeq" id="WP_103015782.1">
    <property type="nucleotide sequence ID" value="NZ_JACIFG010000018.1"/>
</dbReference>
<evidence type="ECO:0000313" key="1">
    <source>
        <dbReference type="EMBL" id="MCS3864869.1"/>
    </source>
</evidence>
<dbReference type="Proteomes" id="UP001155034">
    <property type="component" value="Unassembled WGS sequence"/>
</dbReference>
<comment type="caution">
    <text evidence="2">The sequence shown here is derived from an EMBL/GenBank/DDBJ whole genome shotgun (WGS) entry which is preliminary data.</text>
</comment>
<organism evidence="2 3">
    <name type="scientific">Salinibacter ruber</name>
    <dbReference type="NCBI Taxonomy" id="146919"/>
    <lineage>
        <taxon>Bacteria</taxon>
        <taxon>Pseudomonadati</taxon>
        <taxon>Rhodothermota</taxon>
        <taxon>Rhodothermia</taxon>
        <taxon>Rhodothermales</taxon>
        <taxon>Salinibacteraceae</taxon>
        <taxon>Salinibacter</taxon>
    </lineage>
</organism>
<accession>A0A9X2ZYW3</accession>
<dbReference type="EMBL" id="JANTYZ010000003">
    <property type="protein sequence ID" value="MCS3864869.1"/>
    <property type="molecule type" value="Genomic_DNA"/>
</dbReference>
<proteinExistence type="predicted"/>
<sequence length="95" mass="9567">MTILQAVLLGGVVLVPVCHCRLGPSVHRSVGTSSATLVLISGRGAMAYVVLGREEAGRLVGASRDRSAPGGGNHGGLLTVPFGKFLRATDGTVGS</sequence>
<protein>
    <submittedName>
        <fullName evidence="2">Uncharacterized protein</fullName>
    </submittedName>
</protein>
<name>A0A9X2ZYW3_9BACT</name>
<evidence type="ECO:0000313" key="3">
    <source>
        <dbReference type="Proteomes" id="UP001155040"/>
    </source>
</evidence>
<dbReference type="Proteomes" id="UP001155040">
    <property type="component" value="Unassembled WGS sequence"/>
</dbReference>
<evidence type="ECO:0000313" key="2">
    <source>
        <dbReference type="EMBL" id="MCS4036448.1"/>
    </source>
</evidence>
<dbReference type="EMBL" id="JANUBF010000008">
    <property type="protein sequence ID" value="MCS4036448.1"/>
    <property type="molecule type" value="Genomic_DNA"/>
</dbReference>
<gene>
    <name evidence="1" type="ORF">GGP82_001418</name>
    <name evidence="2" type="ORF">GGQ01_001509</name>
</gene>
<reference evidence="2" key="1">
    <citation type="submission" date="2022-08" db="EMBL/GenBank/DDBJ databases">
        <title>Genomic Encyclopedia of Type Strains, Phase V (KMG-V): Genome sequencing to study the core and pangenomes of soil and plant-associated prokaryotes.</title>
        <authorList>
            <person name="Whitman W."/>
        </authorList>
    </citation>
    <scope>NUCLEOTIDE SEQUENCE</scope>
    <source>
        <strain evidence="1">SP2016B</strain>
        <strain evidence="2">SP3012</strain>
    </source>
</reference>